<evidence type="ECO:0000313" key="1">
    <source>
        <dbReference type="EMBL" id="CAB4599398.1"/>
    </source>
</evidence>
<dbReference type="AlphaFoldDB" id="A0A6J6GRN1"/>
<accession>A0A6J6GRN1</accession>
<protein>
    <submittedName>
        <fullName evidence="1">Unannotated protein</fullName>
    </submittedName>
</protein>
<sequence length="114" mass="12197">MLLDVEDFGVLTFGRFFPVCGRDGGALTLGFGVGEALTRGLTVRFGIGFVVVLDVGPLPRRPSITNRPSFTYTSMHVLISQSPALAGLVGEMSRHVITSPINVKVLLNIVARVN</sequence>
<gene>
    <name evidence="1" type="ORF">UFOPK1807_00731</name>
</gene>
<proteinExistence type="predicted"/>
<dbReference type="EMBL" id="CAEZUI010000091">
    <property type="protein sequence ID" value="CAB4599398.1"/>
    <property type="molecule type" value="Genomic_DNA"/>
</dbReference>
<organism evidence="1">
    <name type="scientific">freshwater metagenome</name>
    <dbReference type="NCBI Taxonomy" id="449393"/>
    <lineage>
        <taxon>unclassified sequences</taxon>
        <taxon>metagenomes</taxon>
        <taxon>ecological metagenomes</taxon>
    </lineage>
</organism>
<name>A0A6J6GRN1_9ZZZZ</name>
<reference evidence="1" key="1">
    <citation type="submission" date="2020-05" db="EMBL/GenBank/DDBJ databases">
        <authorList>
            <person name="Chiriac C."/>
            <person name="Salcher M."/>
            <person name="Ghai R."/>
            <person name="Kavagutti S V."/>
        </authorList>
    </citation>
    <scope>NUCLEOTIDE SEQUENCE</scope>
</reference>